<dbReference type="GO" id="GO:0019867">
    <property type="term" value="C:outer membrane"/>
    <property type="evidence" value="ECO:0007669"/>
    <property type="project" value="TreeGrafter"/>
</dbReference>
<keyword evidence="3 6" id="KW-0378">Hydrolase</keyword>
<dbReference type="PANTHER" id="PTHR30417">
    <property type="entry name" value="N-ACETYLMURAMOYL-L-ALANINE AMIDASE AMID"/>
    <property type="match status" value="1"/>
</dbReference>
<dbReference type="RefSeq" id="WP_108857249.1">
    <property type="nucleotide sequence ID" value="NZ_OMOI01000001.1"/>
</dbReference>
<comment type="catalytic activity">
    <reaction evidence="1">
        <text>Hydrolyzes the link between N-acetylmuramoyl residues and L-amino acid residues in certain cell-wall glycopeptides.</text>
        <dbReference type="EC" id="3.5.1.28"/>
    </reaction>
</comment>
<protein>
    <recommendedName>
        <fullName evidence="2">N-acetylmuramoyl-L-alanine amidase</fullName>
        <ecNumber evidence="2">3.5.1.28</ecNumber>
    </recommendedName>
</protein>
<dbReference type="EMBL" id="OMOI01000001">
    <property type="protein sequence ID" value="SPF77309.1"/>
    <property type="molecule type" value="Genomic_DNA"/>
</dbReference>
<dbReference type="InterPro" id="IPR002502">
    <property type="entry name" value="Amidase_domain"/>
</dbReference>
<dbReference type="Pfam" id="PF01510">
    <property type="entry name" value="Amidase_2"/>
    <property type="match status" value="1"/>
</dbReference>
<dbReference type="GO" id="GO:0009253">
    <property type="term" value="P:peptidoglycan catabolic process"/>
    <property type="evidence" value="ECO:0007669"/>
    <property type="project" value="InterPro"/>
</dbReference>
<proteinExistence type="predicted"/>
<dbReference type="InterPro" id="IPR051206">
    <property type="entry name" value="NAMLAA_amidase_2"/>
</dbReference>
<dbReference type="AlphaFoldDB" id="A0A2R8AN43"/>
<gene>
    <name evidence="6" type="primary">amiD</name>
    <name evidence="6" type="ORF">ALP8811_02336</name>
</gene>
<dbReference type="SMART" id="SM00644">
    <property type="entry name" value="Ami_2"/>
    <property type="match status" value="1"/>
</dbReference>
<dbReference type="InterPro" id="IPR036505">
    <property type="entry name" value="Amidase/PGRP_sf"/>
</dbReference>
<sequence>MQPISHPSPNFGPRRDGLMPSLIVLHYTAMPDPQEALERLCSPEYEVSAHYLIHRDGRLFQMVQEDMRAWHAGAGSWGGHEDINSRSIGIEMDNDGASPFSEPQMATLEALLPGIMTRWTIDSTGVIGHSDMAPSRKSDPGRRFDWARLARQGLAVWPEGGADEVNPERFLKLLSQFGYPVADGVDPLLEAFRLRFRPWHHGPLDACDMGIAADLSRRFPVDRPGLIA</sequence>
<dbReference type="GO" id="GO:0008745">
    <property type="term" value="F:N-acetylmuramoyl-L-alanine amidase activity"/>
    <property type="evidence" value="ECO:0007669"/>
    <property type="project" value="UniProtKB-EC"/>
</dbReference>
<evidence type="ECO:0000256" key="2">
    <source>
        <dbReference type="ARBA" id="ARBA00011901"/>
    </source>
</evidence>
<dbReference type="CDD" id="cd06583">
    <property type="entry name" value="PGRP"/>
    <property type="match status" value="1"/>
</dbReference>
<dbReference type="SUPFAM" id="SSF55846">
    <property type="entry name" value="N-acetylmuramoyl-L-alanine amidase-like"/>
    <property type="match status" value="1"/>
</dbReference>
<evidence type="ECO:0000256" key="1">
    <source>
        <dbReference type="ARBA" id="ARBA00001561"/>
    </source>
</evidence>
<dbReference type="EC" id="3.5.1.28" evidence="2"/>
<name>A0A2R8AN43_9RHOB</name>
<dbReference type="GO" id="GO:0009254">
    <property type="term" value="P:peptidoglycan turnover"/>
    <property type="evidence" value="ECO:0007669"/>
    <property type="project" value="TreeGrafter"/>
</dbReference>
<feature type="domain" description="N-acetylmuramoyl-L-alanine amidase" evidence="5">
    <location>
        <begin position="8"/>
        <end position="141"/>
    </location>
</feature>
<evidence type="ECO:0000313" key="7">
    <source>
        <dbReference type="Proteomes" id="UP000244911"/>
    </source>
</evidence>
<dbReference type="GO" id="GO:0071555">
    <property type="term" value="P:cell wall organization"/>
    <property type="evidence" value="ECO:0007669"/>
    <property type="project" value="UniProtKB-KW"/>
</dbReference>
<keyword evidence="4" id="KW-0961">Cell wall biogenesis/degradation</keyword>
<accession>A0A2R8AN43</accession>
<evidence type="ECO:0000256" key="4">
    <source>
        <dbReference type="ARBA" id="ARBA00023316"/>
    </source>
</evidence>
<evidence type="ECO:0000256" key="3">
    <source>
        <dbReference type="ARBA" id="ARBA00022801"/>
    </source>
</evidence>
<evidence type="ECO:0000313" key="6">
    <source>
        <dbReference type="EMBL" id="SPF77309.1"/>
    </source>
</evidence>
<keyword evidence="7" id="KW-1185">Reference proteome</keyword>
<dbReference type="Proteomes" id="UP000244911">
    <property type="component" value="Unassembled WGS sequence"/>
</dbReference>
<evidence type="ECO:0000259" key="5">
    <source>
        <dbReference type="SMART" id="SM00644"/>
    </source>
</evidence>
<dbReference type="OrthoDB" id="9794842at2"/>
<reference evidence="7" key="1">
    <citation type="submission" date="2018-03" db="EMBL/GenBank/DDBJ databases">
        <authorList>
            <person name="Rodrigo-Torres L."/>
            <person name="Arahal R. D."/>
            <person name="Lucena T."/>
        </authorList>
    </citation>
    <scope>NUCLEOTIDE SEQUENCE [LARGE SCALE GENOMIC DNA]</scope>
    <source>
        <strain evidence="7">CECT 8811</strain>
    </source>
</reference>
<dbReference type="Gene3D" id="3.40.80.10">
    <property type="entry name" value="Peptidoglycan recognition protein-like"/>
    <property type="match status" value="1"/>
</dbReference>
<organism evidence="6 7">
    <name type="scientific">Aliiroseovarius pelagivivens</name>
    <dbReference type="NCBI Taxonomy" id="1639690"/>
    <lineage>
        <taxon>Bacteria</taxon>
        <taxon>Pseudomonadati</taxon>
        <taxon>Pseudomonadota</taxon>
        <taxon>Alphaproteobacteria</taxon>
        <taxon>Rhodobacterales</taxon>
        <taxon>Paracoccaceae</taxon>
        <taxon>Aliiroseovarius</taxon>
    </lineage>
</organism>
<dbReference type="PANTHER" id="PTHR30417:SF1">
    <property type="entry name" value="N-ACETYLMURAMOYL-L-ALANINE AMIDASE AMID"/>
    <property type="match status" value="1"/>
</dbReference>